<evidence type="ECO:0000256" key="1">
    <source>
        <dbReference type="SAM" id="SignalP"/>
    </source>
</evidence>
<protein>
    <recommendedName>
        <fullName evidence="4">DUF1795 domain-containing protein</fullName>
    </recommendedName>
</protein>
<feature type="signal peptide" evidence="1">
    <location>
        <begin position="1"/>
        <end position="28"/>
    </location>
</feature>
<keyword evidence="3" id="KW-1185">Reference proteome</keyword>
<dbReference type="RefSeq" id="WP_138015642.1">
    <property type="nucleotide sequence ID" value="NZ_SULI01000005.1"/>
</dbReference>
<sequence length="190" mass="20561">MMRLGFSKHVRRWAGAGALVLASSLGVAADVPVQYTDGGKALFRVMVPDFWEMRAGGSRMLTAPGDDAAREVPRLIGLSPEAYDDAWVGFIVPRNVRTIEQGKAYMREIGPHLVKNPEVSRSHNNPVAGLPAYTVAGTGKRGGKKVDFTAVLIKMPNGKVAFSVTVLEKGYDPSVLNDINGMYASFRAIR</sequence>
<evidence type="ECO:0008006" key="4">
    <source>
        <dbReference type="Google" id="ProtNLM"/>
    </source>
</evidence>
<keyword evidence="1" id="KW-0732">Signal</keyword>
<feature type="chain" id="PRO_5020547388" description="DUF1795 domain-containing protein" evidence="1">
    <location>
        <begin position="29"/>
        <end position="190"/>
    </location>
</feature>
<gene>
    <name evidence="2" type="ORF">FAP39_06795</name>
</gene>
<proteinExistence type="predicted"/>
<evidence type="ECO:0000313" key="2">
    <source>
        <dbReference type="EMBL" id="TKZ21439.1"/>
    </source>
</evidence>
<organism evidence="2 3">
    <name type="scientific">Shimia litoralis</name>
    <dbReference type="NCBI Taxonomy" id="420403"/>
    <lineage>
        <taxon>Bacteria</taxon>
        <taxon>Pseudomonadati</taxon>
        <taxon>Pseudomonadota</taxon>
        <taxon>Alphaproteobacteria</taxon>
        <taxon>Rhodobacterales</taxon>
        <taxon>Roseobacteraceae</taxon>
    </lineage>
</organism>
<dbReference type="OrthoDB" id="7707581at2"/>
<dbReference type="Proteomes" id="UP000306575">
    <property type="component" value="Unassembled WGS sequence"/>
</dbReference>
<name>A0A4U7N6D9_9RHOB</name>
<reference evidence="2 3" key="1">
    <citation type="submission" date="2019-04" db="EMBL/GenBank/DDBJ databases">
        <title>Genome sequence of Pelagicola litoralis CL-ES2.</title>
        <authorList>
            <person name="Cao J."/>
        </authorList>
    </citation>
    <scope>NUCLEOTIDE SEQUENCE [LARGE SCALE GENOMIC DNA]</scope>
    <source>
        <strain evidence="2 3">CL-ES2</strain>
    </source>
</reference>
<accession>A0A4U7N6D9</accession>
<comment type="caution">
    <text evidence="2">The sequence shown here is derived from an EMBL/GenBank/DDBJ whole genome shotgun (WGS) entry which is preliminary data.</text>
</comment>
<dbReference type="EMBL" id="SULI01000005">
    <property type="protein sequence ID" value="TKZ21439.1"/>
    <property type="molecule type" value="Genomic_DNA"/>
</dbReference>
<dbReference type="AlphaFoldDB" id="A0A4U7N6D9"/>
<evidence type="ECO:0000313" key="3">
    <source>
        <dbReference type="Proteomes" id="UP000306575"/>
    </source>
</evidence>